<name>A0A512AK47_9SPHN</name>
<organism evidence="2 3">
    <name type="scientific">Novosphingobium sediminis</name>
    <dbReference type="NCBI Taxonomy" id="707214"/>
    <lineage>
        <taxon>Bacteria</taxon>
        <taxon>Pseudomonadati</taxon>
        <taxon>Pseudomonadota</taxon>
        <taxon>Alphaproteobacteria</taxon>
        <taxon>Sphingomonadales</taxon>
        <taxon>Sphingomonadaceae</taxon>
        <taxon>Novosphingobium</taxon>
    </lineage>
</organism>
<feature type="region of interest" description="Disordered" evidence="1">
    <location>
        <begin position="1"/>
        <end position="28"/>
    </location>
</feature>
<comment type="caution">
    <text evidence="2">The sequence shown here is derived from an EMBL/GenBank/DDBJ whole genome shotgun (WGS) entry which is preliminary data.</text>
</comment>
<dbReference type="Proteomes" id="UP000321464">
    <property type="component" value="Unassembled WGS sequence"/>
</dbReference>
<keyword evidence="3" id="KW-1185">Reference proteome</keyword>
<protein>
    <submittedName>
        <fullName evidence="2">Uncharacterized protein</fullName>
    </submittedName>
</protein>
<sequence length="71" mass="7700">MKTELGRFAGGGEPARSGRLNKQGAPRTHQREIIFGPRDMVEVVRENAECDVRDSLDTGLMIETGVVSVAS</sequence>
<evidence type="ECO:0000313" key="3">
    <source>
        <dbReference type="Proteomes" id="UP000321464"/>
    </source>
</evidence>
<dbReference type="AlphaFoldDB" id="A0A512AK47"/>
<dbReference type="EMBL" id="BJYR01000012">
    <property type="protein sequence ID" value="GEO00046.1"/>
    <property type="molecule type" value="Genomic_DNA"/>
</dbReference>
<evidence type="ECO:0000313" key="2">
    <source>
        <dbReference type="EMBL" id="GEO00046.1"/>
    </source>
</evidence>
<reference evidence="2 3" key="1">
    <citation type="submission" date="2019-07" db="EMBL/GenBank/DDBJ databases">
        <title>Whole genome shotgun sequence of Novosphingobium sediminis NBRC 106119.</title>
        <authorList>
            <person name="Hosoyama A."/>
            <person name="Uohara A."/>
            <person name="Ohji S."/>
            <person name="Ichikawa N."/>
        </authorList>
    </citation>
    <scope>NUCLEOTIDE SEQUENCE [LARGE SCALE GENOMIC DNA]</scope>
    <source>
        <strain evidence="2 3">NBRC 106119</strain>
    </source>
</reference>
<accession>A0A512AK47</accession>
<gene>
    <name evidence="2" type="ORF">NSE01_18780</name>
</gene>
<proteinExistence type="predicted"/>
<evidence type="ECO:0000256" key="1">
    <source>
        <dbReference type="SAM" id="MobiDB-lite"/>
    </source>
</evidence>